<gene>
    <name evidence="1" type="ORF">ACAOBT_LOCUS9832</name>
</gene>
<proteinExistence type="predicted"/>
<organism evidence="1 2">
    <name type="scientific">Acanthoscelides obtectus</name>
    <name type="common">Bean weevil</name>
    <name type="synonym">Bruchus obtectus</name>
    <dbReference type="NCBI Taxonomy" id="200917"/>
    <lineage>
        <taxon>Eukaryota</taxon>
        <taxon>Metazoa</taxon>
        <taxon>Ecdysozoa</taxon>
        <taxon>Arthropoda</taxon>
        <taxon>Hexapoda</taxon>
        <taxon>Insecta</taxon>
        <taxon>Pterygota</taxon>
        <taxon>Neoptera</taxon>
        <taxon>Endopterygota</taxon>
        <taxon>Coleoptera</taxon>
        <taxon>Polyphaga</taxon>
        <taxon>Cucujiformia</taxon>
        <taxon>Chrysomeloidea</taxon>
        <taxon>Chrysomelidae</taxon>
        <taxon>Bruchinae</taxon>
        <taxon>Bruchini</taxon>
        <taxon>Acanthoscelides</taxon>
    </lineage>
</organism>
<protein>
    <submittedName>
        <fullName evidence="1">Uncharacterized protein</fullName>
    </submittedName>
</protein>
<name>A0A9P0KGA0_ACAOB</name>
<reference evidence="1" key="1">
    <citation type="submission" date="2022-03" db="EMBL/GenBank/DDBJ databases">
        <authorList>
            <person name="Sayadi A."/>
        </authorList>
    </citation>
    <scope>NUCLEOTIDE SEQUENCE</scope>
</reference>
<comment type="caution">
    <text evidence="1">The sequence shown here is derived from an EMBL/GenBank/DDBJ whole genome shotgun (WGS) entry which is preliminary data.</text>
</comment>
<sequence>MKPYSGLHEKGSKERTIVYQEHVASWKTPGTFDSKEDGNITSGAWRQNQDNMSSLLPLRNILRKPRTEAKTIRDELAEYFMSNGRVTWQDLYC</sequence>
<keyword evidence="2" id="KW-1185">Reference proteome</keyword>
<evidence type="ECO:0000313" key="2">
    <source>
        <dbReference type="Proteomes" id="UP001152888"/>
    </source>
</evidence>
<evidence type="ECO:0000313" key="1">
    <source>
        <dbReference type="EMBL" id="CAH1972128.1"/>
    </source>
</evidence>
<dbReference type="Proteomes" id="UP001152888">
    <property type="component" value="Unassembled WGS sequence"/>
</dbReference>
<dbReference type="AlphaFoldDB" id="A0A9P0KGA0"/>
<accession>A0A9P0KGA0</accession>
<dbReference type="EMBL" id="CAKOFQ010006795">
    <property type="protein sequence ID" value="CAH1972128.1"/>
    <property type="molecule type" value="Genomic_DNA"/>
</dbReference>
<dbReference type="OrthoDB" id="8193319at2759"/>